<evidence type="ECO:0000313" key="2">
    <source>
        <dbReference type="EMBL" id="TDD44267.1"/>
    </source>
</evidence>
<gene>
    <name evidence="2" type="ORF">E1288_24400</name>
</gene>
<dbReference type="Proteomes" id="UP000294947">
    <property type="component" value="Unassembled WGS sequence"/>
</dbReference>
<accession>A0A4V2YKV2</accession>
<sequence length="260" mass="27467">MADNKTSEHTTTTLDGDGIATVTITNAKVLNILSSAVIKDVTAAIEALAARDDVRVLVLRGTGDRAFIGGADIGEMVTLNRSSAAEFITGLKGMCDAVRDFPAPVIARLAGYTLGGGLEVAAACDLRIASSDAHFGMPEVAVGIPSVIHAALLPRLVGNGRATWLTLTGDQIDAPTALSWGLVHEICDLPELDAAVARNAKRLAELGPAALRQQKRLLRSWEDLPVDEAVAASIPEFAAAFDTGEPQRFMAEFLNRKRSR</sequence>
<evidence type="ECO:0000313" key="3">
    <source>
        <dbReference type="Proteomes" id="UP000294947"/>
    </source>
</evidence>
<dbReference type="SUPFAM" id="SSF52096">
    <property type="entry name" value="ClpP/crotonase"/>
    <property type="match status" value="1"/>
</dbReference>
<dbReference type="InterPro" id="IPR029045">
    <property type="entry name" value="ClpP/crotonase-like_dom_sf"/>
</dbReference>
<dbReference type="EMBL" id="SMKW01000034">
    <property type="protein sequence ID" value="TDD44267.1"/>
    <property type="molecule type" value="Genomic_DNA"/>
</dbReference>
<reference evidence="2 3" key="1">
    <citation type="submission" date="2019-03" db="EMBL/GenBank/DDBJ databases">
        <title>Draft genome sequences of novel Actinobacteria.</title>
        <authorList>
            <person name="Sahin N."/>
            <person name="Ay H."/>
            <person name="Saygin H."/>
        </authorList>
    </citation>
    <scope>NUCLEOTIDE SEQUENCE [LARGE SCALE GENOMIC DNA]</scope>
    <source>
        <strain evidence="2 3">7K502</strain>
    </source>
</reference>
<evidence type="ECO:0000256" key="1">
    <source>
        <dbReference type="ARBA" id="ARBA00005254"/>
    </source>
</evidence>
<keyword evidence="2" id="KW-0456">Lyase</keyword>
<dbReference type="RefSeq" id="WP_132488844.1">
    <property type="nucleotide sequence ID" value="NZ_SMKW01000034.1"/>
</dbReference>
<dbReference type="CDD" id="cd06558">
    <property type="entry name" value="crotonase-like"/>
    <property type="match status" value="1"/>
</dbReference>
<dbReference type="AlphaFoldDB" id="A0A4V2YKV2"/>
<protein>
    <submittedName>
        <fullName evidence="2">Enoyl-CoA hydratase</fullName>
        <ecNumber evidence="2">4.2.1.17</ecNumber>
    </submittedName>
</protein>
<proteinExistence type="inferred from homology"/>
<dbReference type="InterPro" id="IPR051683">
    <property type="entry name" value="Enoyl-CoA_Hydratase/Isomerase"/>
</dbReference>
<dbReference type="PANTHER" id="PTHR42964">
    <property type="entry name" value="ENOYL-COA HYDRATASE"/>
    <property type="match status" value="1"/>
</dbReference>
<dbReference type="OrthoDB" id="370015at2"/>
<dbReference type="InterPro" id="IPR001753">
    <property type="entry name" value="Enoyl-CoA_hydra/iso"/>
</dbReference>
<dbReference type="PANTHER" id="PTHR42964:SF1">
    <property type="entry name" value="POLYKETIDE BIOSYNTHESIS ENOYL-COA HYDRATASE PKSH-RELATED"/>
    <property type="match status" value="1"/>
</dbReference>
<dbReference type="EC" id="4.2.1.17" evidence="2"/>
<name>A0A4V2YKV2_9PSEU</name>
<comment type="similarity">
    <text evidence="1">Belongs to the enoyl-CoA hydratase/isomerase family.</text>
</comment>
<keyword evidence="3" id="KW-1185">Reference proteome</keyword>
<dbReference type="NCBIfam" id="NF004795">
    <property type="entry name" value="PRK06143.1"/>
    <property type="match status" value="1"/>
</dbReference>
<comment type="caution">
    <text evidence="2">The sequence shown here is derived from an EMBL/GenBank/DDBJ whole genome shotgun (WGS) entry which is preliminary data.</text>
</comment>
<dbReference type="Pfam" id="PF00378">
    <property type="entry name" value="ECH_1"/>
    <property type="match status" value="1"/>
</dbReference>
<dbReference type="Gene3D" id="3.90.226.10">
    <property type="entry name" value="2-enoyl-CoA Hydratase, Chain A, domain 1"/>
    <property type="match status" value="1"/>
</dbReference>
<dbReference type="GO" id="GO:0004300">
    <property type="term" value="F:enoyl-CoA hydratase activity"/>
    <property type="evidence" value="ECO:0007669"/>
    <property type="project" value="UniProtKB-EC"/>
</dbReference>
<organism evidence="2 3">
    <name type="scientific">Saccharopolyspora elongata</name>
    <dbReference type="NCBI Taxonomy" id="2530387"/>
    <lineage>
        <taxon>Bacteria</taxon>
        <taxon>Bacillati</taxon>
        <taxon>Actinomycetota</taxon>
        <taxon>Actinomycetes</taxon>
        <taxon>Pseudonocardiales</taxon>
        <taxon>Pseudonocardiaceae</taxon>
        <taxon>Saccharopolyspora</taxon>
    </lineage>
</organism>